<accession>U4L4H3</accession>
<name>U4L4H3_PYROM</name>
<proteinExistence type="predicted"/>
<dbReference type="AlphaFoldDB" id="U4L4H3"/>
<dbReference type="Proteomes" id="UP000018144">
    <property type="component" value="Unassembled WGS sequence"/>
</dbReference>
<sequence>MVYSKVETSEPSLESARVQMFHVPSGHFPQR</sequence>
<organism evidence="1 2">
    <name type="scientific">Pyronema omphalodes (strain CBS 100304)</name>
    <name type="common">Pyronema confluens</name>
    <dbReference type="NCBI Taxonomy" id="1076935"/>
    <lineage>
        <taxon>Eukaryota</taxon>
        <taxon>Fungi</taxon>
        <taxon>Dikarya</taxon>
        <taxon>Ascomycota</taxon>
        <taxon>Pezizomycotina</taxon>
        <taxon>Pezizomycetes</taxon>
        <taxon>Pezizales</taxon>
        <taxon>Pyronemataceae</taxon>
        <taxon>Pyronema</taxon>
    </lineage>
</organism>
<protein>
    <submittedName>
        <fullName evidence="1">Uncharacterized protein</fullName>
    </submittedName>
</protein>
<evidence type="ECO:0000313" key="1">
    <source>
        <dbReference type="EMBL" id="CCX10635.1"/>
    </source>
</evidence>
<gene>
    <name evidence="1" type="ORF">PCON_10229</name>
</gene>
<dbReference type="EMBL" id="HF935554">
    <property type="protein sequence ID" value="CCX10635.1"/>
    <property type="molecule type" value="Genomic_DNA"/>
</dbReference>
<keyword evidence="2" id="KW-1185">Reference proteome</keyword>
<evidence type="ECO:0000313" key="2">
    <source>
        <dbReference type="Proteomes" id="UP000018144"/>
    </source>
</evidence>
<reference evidence="1 2" key="1">
    <citation type="journal article" date="2013" name="PLoS Genet.">
        <title>The genome and development-dependent transcriptomes of Pyronema confluens: a window into fungal evolution.</title>
        <authorList>
            <person name="Traeger S."/>
            <person name="Altegoer F."/>
            <person name="Freitag M."/>
            <person name="Gabaldon T."/>
            <person name="Kempken F."/>
            <person name="Kumar A."/>
            <person name="Marcet-Houben M."/>
            <person name="Poggeler S."/>
            <person name="Stajich J.E."/>
            <person name="Nowrousian M."/>
        </authorList>
    </citation>
    <scope>NUCLEOTIDE SEQUENCE [LARGE SCALE GENOMIC DNA]</scope>
    <source>
        <strain evidence="2">CBS 100304</strain>
        <tissue evidence="1">Vegetative mycelium</tissue>
    </source>
</reference>